<reference evidence="2 3" key="3">
    <citation type="submission" date="2020-08" db="EMBL/GenBank/DDBJ databases">
        <title>Genomic Encyclopedia of Type Strains, Phase IV (KMG-IV): sequencing the most valuable type-strain genomes for metagenomic binning, comparative biology and taxonomic classification.</title>
        <authorList>
            <person name="Goeker M."/>
        </authorList>
    </citation>
    <scope>NUCLEOTIDE SEQUENCE [LARGE SCALE GENOMIC DNA]</scope>
    <source>
        <strain evidence="2 3">DSM 100774</strain>
    </source>
</reference>
<protein>
    <recommendedName>
        <fullName evidence="5">DKNYY family protein</fullName>
    </recommendedName>
</protein>
<dbReference type="Pfam" id="PF13644">
    <property type="entry name" value="DKNYY"/>
    <property type="match status" value="1"/>
</dbReference>
<sequence length="324" mass="37650">MTIRRVIILVLTISILTSCKRGYKIEGDKVYYESWNEGSGKNKRIIKQADANTFKELTFDCDCNFEFGRDKNHLFIDGTLIQNIDPNTFEFIGNYIFRDKDSAYFFGFYNDINDCVIKGINPDKIKLIKYPWAKADSFLIHGTDAIKIDDLNEFVPIDDNWGKTKKHIINNNQILYGADVETFKITSPFQGKDKSYSYEFGIVNEDDFKKTSIKTFDFDRKDFCGYEPTAFEDIYNSLVSYEEDQKKGIEIVEKLKSKGFTIQNIRYLNWSGESKIISVSLVKDKCNCIVEKLYRYDYSKLPETKNIFKVTERLRCASPSDPGK</sequence>
<reference evidence="4" key="2">
    <citation type="journal article" date="2019" name="Int. J. Syst. Evol. Microbiol.">
        <title>The Global Catalogue of Microorganisms (GCM) 10K type strain sequencing project: providing services to taxonomists for standard genome sequencing and annotation.</title>
        <authorList>
            <consortium name="The Broad Institute Genomics Platform"/>
            <consortium name="The Broad Institute Genome Sequencing Center for Infectious Disease"/>
            <person name="Wu L."/>
            <person name="Ma J."/>
        </authorList>
    </citation>
    <scope>NUCLEOTIDE SEQUENCE [LARGE SCALE GENOMIC DNA]</scope>
    <source>
        <strain evidence="4">CGMCC 1.15287</strain>
    </source>
</reference>
<comment type="caution">
    <text evidence="2">The sequence shown here is derived from an EMBL/GenBank/DDBJ whole genome shotgun (WGS) entry which is preliminary data.</text>
</comment>
<evidence type="ECO:0000313" key="4">
    <source>
        <dbReference type="Proteomes" id="UP000642938"/>
    </source>
</evidence>
<evidence type="ECO:0000313" key="2">
    <source>
        <dbReference type="EMBL" id="MBB4107533.1"/>
    </source>
</evidence>
<dbReference type="InterPro" id="IPR027375">
    <property type="entry name" value="DKNYY"/>
</dbReference>
<gene>
    <name evidence="1" type="ORF">GCM10007422_11130</name>
    <name evidence="2" type="ORF">GGQ60_001514</name>
</gene>
<dbReference type="RefSeq" id="WP_183761680.1">
    <property type="nucleotide sequence ID" value="NZ_BMHZ01000001.1"/>
</dbReference>
<accession>A0A7W6K986</accession>
<dbReference type="Proteomes" id="UP000642938">
    <property type="component" value="Unassembled WGS sequence"/>
</dbReference>
<keyword evidence="4" id="KW-1185">Reference proteome</keyword>
<dbReference type="PROSITE" id="PS51257">
    <property type="entry name" value="PROKAR_LIPOPROTEIN"/>
    <property type="match status" value="1"/>
</dbReference>
<reference evidence="1" key="1">
    <citation type="journal article" date="2014" name="Int. J. Syst. Evol. Microbiol.">
        <title>Complete genome of a new Firmicutes species belonging to the dominant human colonic microbiota ('Ruminococcus bicirculans') reveals two chromosomes and a selective capacity to utilize plant glucans.</title>
        <authorList>
            <consortium name="NISC Comparative Sequencing Program"/>
            <person name="Wegmann U."/>
            <person name="Louis P."/>
            <person name="Goesmann A."/>
            <person name="Henrissat B."/>
            <person name="Duncan S.H."/>
            <person name="Flint H.J."/>
        </authorList>
    </citation>
    <scope>NUCLEOTIDE SEQUENCE</scope>
    <source>
        <strain evidence="1">CGMCC 1.15287</strain>
    </source>
</reference>
<evidence type="ECO:0000313" key="1">
    <source>
        <dbReference type="EMBL" id="GGG98721.1"/>
    </source>
</evidence>
<reference evidence="1" key="4">
    <citation type="submission" date="2024-05" db="EMBL/GenBank/DDBJ databases">
        <authorList>
            <person name="Sun Q."/>
            <person name="Zhou Y."/>
        </authorList>
    </citation>
    <scope>NUCLEOTIDE SEQUENCE</scope>
    <source>
        <strain evidence="1">CGMCC 1.15287</strain>
    </source>
</reference>
<dbReference type="AlphaFoldDB" id="A0A7W6K986"/>
<evidence type="ECO:0008006" key="5">
    <source>
        <dbReference type="Google" id="ProtNLM"/>
    </source>
</evidence>
<dbReference type="EMBL" id="JACIEF010000002">
    <property type="protein sequence ID" value="MBB4107533.1"/>
    <property type="molecule type" value="Genomic_DNA"/>
</dbReference>
<evidence type="ECO:0000313" key="3">
    <source>
        <dbReference type="Proteomes" id="UP000532273"/>
    </source>
</evidence>
<name>A0A7W6K986_9SPHI</name>
<dbReference type="EMBL" id="BMHZ01000001">
    <property type="protein sequence ID" value="GGG98721.1"/>
    <property type="molecule type" value="Genomic_DNA"/>
</dbReference>
<proteinExistence type="predicted"/>
<organism evidence="2 3">
    <name type="scientific">Pedobacter zeae</name>
    <dbReference type="NCBI Taxonomy" id="1737356"/>
    <lineage>
        <taxon>Bacteria</taxon>
        <taxon>Pseudomonadati</taxon>
        <taxon>Bacteroidota</taxon>
        <taxon>Sphingobacteriia</taxon>
        <taxon>Sphingobacteriales</taxon>
        <taxon>Sphingobacteriaceae</taxon>
        <taxon>Pedobacter</taxon>
    </lineage>
</organism>
<dbReference type="Proteomes" id="UP000532273">
    <property type="component" value="Unassembled WGS sequence"/>
</dbReference>